<dbReference type="EMBL" id="ML978956">
    <property type="protein sequence ID" value="KAF1934436.1"/>
    <property type="molecule type" value="Genomic_DNA"/>
</dbReference>
<feature type="compositionally biased region" description="Polar residues" evidence="1">
    <location>
        <begin position="15"/>
        <end position="29"/>
    </location>
</feature>
<reference evidence="2" key="1">
    <citation type="journal article" date="2020" name="Stud. Mycol.">
        <title>101 Dothideomycetes genomes: a test case for predicting lifestyles and emergence of pathogens.</title>
        <authorList>
            <person name="Haridas S."/>
            <person name="Albert R."/>
            <person name="Binder M."/>
            <person name="Bloem J."/>
            <person name="Labutti K."/>
            <person name="Salamov A."/>
            <person name="Andreopoulos B."/>
            <person name="Baker S."/>
            <person name="Barry K."/>
            <person name="Bills G."/>
            <person name="Bluhm B."/>
            <person name="Cannon C."/>
            <person name="Castanera R."/>
            <person name="Culley D."/>
            <person name="Daum C."/>
            <person name="Ezra D."/>
            <person name="Gonzalez J."/>
            <person name="Henrissat B."/>
            <person name="Kuo A."/>
            <person name="Liang C."/>
            <person name="Lipzen A."/>
            <person name="Lutzoni F."/>
            <person name="Magnuson J."/>
            <person name="Mondo S."/>
            <person name="Nolan M."/>
            <person name="Ohm R."/>
            <person name="Pangilinan J."/>
            <person name="Park H.-J."/>
            <person name="Ramirez L."/>
            <person name="Alfaro M."/>
            <person name="Sun H."/>
            <person name="Tritt A."/>
            <person name="Yoshinaga Y."/>
            <person name="Zwiers L.-H."/>
            <person name="Turgeon B."/>
            <person name="Goodwin S."/>
            <person name="Spatafora J."/>
            <person name="Crous P."/>
            <person name="Grigoriev I."/>
        </authorList>
    </citation>
    <scope>NUCLEOTIDE SEQUENCE</scope>
    <source>
        <strain evidence="2">CBS 183.55</strain>
    </source>
</reference>
<feature type="region of interest" description="Disordered" evidence="1">
    <location>
        <begin position="1"/>
        <end position="85"/>
    </location>
</feature>
<proteinExistence type="predicted"/>
<keyword evidence="3" id="KW-1185">Reference proteome</keyword>
<evidence type="ECO:0000313" key="3">
    <source>
        <dbReference type="Proteomes" id="UP000800082"/>
    </source>
</evidence>
<dbReference type="Proteomes" id="UP000800082">
    <property type="component" value="Unassembled WGS sequence"/>
</dbReference>
<sequence>MSRLNGRPRSRRMGSITSSAPVSRQTSRGPQDIQRRILPLTPTSSVHKDYGQFVPSPEHVAPNPSTGVPVQSSNTTSTTHFSNEKQHIKNYLDSTIRPEIHGQNLTLESYGGAAIDLTSASFPSLPFFNDPTNTLQCDSSAFTFTPMLSPLQTRSDTDISQVFCFDYFGGSSESTRTNLTTAASSQSGDMPVDSTTTPVVCSCSTLLIHQLAKSTSPMENVQGNVQGNGRVSESTSYAFALQRSTVLLDHCFNVLYCTQCGPKPSSALLLCQTMDEVSVLLGMGTVWSEVPSGQLLCSTNLAQDEVLMRCGTYKVRRADQRALLQTLMMKRLTEMQRAMYNLEKIVKMEDGASSLCQEVYAGMVTELKRKVTSKMDRFKMSMQ</sequence>
<feature type="compositionally biased region" description="Low complexity" evidence="1">
    <location>
        <begin position="72"/>
        <end position="81"/>
    </location>
</feature>
<gene>
    <name evidence="2" type="ORF">M421DRAFT_388968</name>
</gene>
<feature type="compositionally biased region" description="Basic residues" evidence="1">
    <location>
        <begin position="1"/>
        <end position="12"/>
    </location>
</feature>
<dbReference type="RefSeq" id="XP_033454684.1">
    <property type="nucleotide sequence ID" value="XM_033589953.1"/>
</dbReference>
<protein>
    <recommendedName>
        <fullName evidence="4">Aflatoxin regulatory protein domain-containing protein</fullName>
    </recommendedName>
</protein>
<evidence type="ECO:0000256" key="1">
    <source>
        <dbReference type="SAM" id="MobiDB-lite"/>
    </source>
</evidence>
<organism evidence="2 3">
    <name type="scientific">Didymella exigua CBS 183.55</name>
    <dbReference type="NCBI Taxonomy" id="1150837"/>
    <lineage>
        <taxon>Eukaryota</taxon>
        <taxon>Fungi</taxon>
        <taxon>Dikarya</taxon>
        <taxon>Ascomycota</taxon>
        <taxon>Pezizomycotina</taxon>
        <taxon>Dothideomycetes</taxon>
        <taxon>Pleosporomycetidae</taxon>
        <taxon>Pleosporales</taxon>
        <taxon>Pleosporineae</taxon>
        <taxon>Didymellaceae</taxon>
        <taxon>Didymella</taxon>
    </lineage>
</organism>
<evidence type="ECO:0008006" key="4">
    <source>
        <dbReference type="Google" id="ProtNLM"/>
    </source>
</evidence>
<name>A0A6A5S7H9_9PLEO</name>
<accession>A0A6A5S7H9</accession>
<dbReference type="GeneID" id="54347602"/>
<dbReference type="AlphaFoldDB" id="A0A6A5S7H9"/>
<evidence type="ECO:0000313" key="2">
    <source>
        <dbReference type="EMBL" id="KAF1934436.1"/>
    </source>
</evidence>
<dbReference type="OrthoDB" id="5069333at2759"/>